<keyword evidence="1" id="KW-0472">Membrane</keyword>
<reference evidence="2 3" key="1">
    <citation type="submission" date="2024-05" db="EMBL/GenBank/DDBJ databases">
        <title>Roseateles sp. 2.12 16S ribosomal RNA gene Genome sequencing and assembly.</title>
        <authorList>
            <person name="Woo H."/>
        </authorList>
    </citation>
    <scope>NUCLEOTIDE SEQUENCE [LARGE SCALE GENOMIC DNA]</scope>
    <source>
        <strain evidence="2 3">2.12</strain>
    </source>
</reference>
<dbReference type="InterPro" id="IPR045584">
    <property type="entry name" value="Pilin-like"/>
</dbReference>
<name>A0ABV0GAK5_9BURK</name>
<keyword evidence="1" id="KW-0812">Transmembrane</keyword>
<accession>A0ABV0GAK5</accession>
<evidence type="ECO:0000313" key="3">
    <source>
        <dbReference type="Proteomes" id="UP001462640"/>
    </source>
</evidence>
<dbReference type="Gene3D" id="3.30.700.10">
    <property type="entry name" value="Glycoprotein, Type 4 Pilin"/>
    <property type="match status" value="1"/>
</dbReference>
<protein>
    <submittedName>
        <fullName evidence="2">Prepilin-type N-terminal cleavage/methylation domain-containing protein</fullName>
    </submittedName>
</protein>
<dbReference type="RefSeq" id="WP_347606646.1">
    <property type="nucleotide sequence ID" value="NZ_JBDPZC010000001.1"/>
</dbReference>
<dbReference type="NCBIfam" id="TIGR02532">
    <property type="entry name" value="IV_pilin_GFxxxE"/>
    <property type="match status" value="1"/>
</dbReference>
<feature type="transmembrane region" description="Helical" evidence="1">
    <location>
        <begin position="12"/>
        <end position="37"/>
    </location>
</feature>
<dbReference type="InterPro" id="IPR012902">
    <property type="entry name" value="N_methyl_site"/>
</dbReference>
<evidence type="ECO:0000256" key="1">
    <source>
        <dbReference type="SAM" id="Phobius"/>
    </source>
</evidence>
<dbReference type="Pfam" id="PF07963">
    <property type="entry name" value="N_methyl"/>
    <property type="match status" value="1"/>
</dbReference>
<keyword evidence="1" id="KW-1133">Transmembrane helix</keyword>
<dbReference type="Proteomes" id="UP001462640">
    <property type="component" value="Unassembled WGS sequence"/>
</dbReference>
<organism evidence="2 3">
    <name type="scientific">Roseateles flavus</name>
    <dbReference type="NCBI Taxonomy" id="3149041"/>
    <lineage>
        <taxon>Bacteria</taxon>
        <taxon>Pseudomonadati</taxon>
        <taxon>Pseudomonadota</taxon>
        <taxon>Betaproteobacteria</taxon>
        <taxon>Burkholderiales</taxon>
        <taxon>Sphaerotilaceae</taxon>
        <taxon>Roseateles</taxon>
    </lineage>
</organism>
<comment type="caution">
    <text evidence="2">The sequence shown here is derived from an EMBL/GenBank/DDBJ whole genome shotgun (WGS) entry which is preliminary data.</text>
</comment>
<sequence>MNPPTRFGRGSSGFTLVEMLVVMVLLGLLSTIALPSLHRWQQALQARSEAALVIESLRAQAFRAGASQLELALRPESFQEKPAPGLVQVKLPPGWTLRRMVPASFLPNGLCRPGLLAFTTSQGSHELLLIEGPICKFSWQKDLSVAEP</sequence>
<evidence type="ECO:0000313" key="2">
    <source>
        <dbReference type="EMBL" id="MEO3712044.1"/>
    </source>
</evidence>
<keyword evidence="3" id="KW-1185">Reference proteome</keyword>
<dbReference type="PROSITE" id="PS00409">
    <property type="entry name" value="PROKAR_NTER_METHYL"/>
    <property type="match status" value="1"/>
</dbReference>
<dbReference type="EMBL" id="JBDPZC010000001">
    <property type="protein sequence ID" value="MEO3712044.1"/>
    <property type="molecule type" value="Genomic_DNA"/>
</dbReference>
<dbReference type="SUPFAM" id="SSF54523">
    <property type="entry name" value="Pili subunits"/>
    <property type="match status" value="1"/>
</dbReference>
<gene>
    <name evidence="2" type="ORF">ABDJ40_04600</name>
</gene>
<proteinExistence type="predicted"/>